<dbReference type="PANTHER" id="PTHR35859:SF5">
    <property type="entry name" value="ION TRANSPORT DOMAIN-CONTAINING PROTEIN"/>
    <property type="match status" value="1"/>
</dbReference>
<evidence type="ECO:0000256" key="1">
    <source>
        <dbReference type="SAM" id="Coils"/>
    </source>
</evidence>
<evidence type="ECO:0000313" key="5">
    <source>
        <dbReference type="EMBL" id="TID26793.1"/>
    </source>
</evidence>
<feature type="transmembrane region" description="Helical" evidence="2">
    <location>
        <begin position="432"/>
        <end position="453"/>
    </location>
</feature>
<keyword evidence="2" id="KW-0812">Transmembrane</keyword>
<feature type="domain" description="Calcium channel YVC1-like C-terminal transmembrane" evidence="4">
    <location>
        <begin position="257"/>
        <end position="533"/>
    </location>
</feature>
<evidence type="ECO:0000259" key="3">
    <source>
        <dbReference type="Pfam" id="PF23190"/>
    </source>
</evidence>
<dbReference type="InterPro" id="IPR052971">
    <property type="entry name" value="TRP_calcium_channel"/>
</dbReference>
<keyword evidence="6" id="KW-1185">Reference proteome</keyword>
<feature type="transmembrane region" description="Helical" evidence="2">
    <location>
        <begin position="235"/>
        <end position="255"/>
    </location>
</feature>
<keyword evidence="2" id="KW-1133">Transmembrane helix</keyword>
<dbReference type="PANTHER" id="PTHR35859">
    <property type="entry name" value="NONSELECTIVE CATION CHANNEL PROTEIN"/>
    <property type="match status" value="1"/>
</dbReference>
<gene>
    <name evidence="5" type="ORF">E6O75_ATG01286</name>
</gene>
<sequence>MVHWRSFFKWDKDSRHHIHDELASLLPTRRDDVPPSALPSKEVTKIALRLKYQIEQVIPCELEEEKITVAHSTIITDAVIQAAKEAGGQEYKACVVYCLLVVKKWFKRQAILELWDAEMHDVRAVACEVIAKQIIEREDNQEYLMQDVLLKRYSILVDGEDTIPANAVEKAVDLHALRVIGSSGYQKCISYLWRGWLVQDDDDPSTFVDYKQKNNTSYWAHFDPDRMRVPFYQNIVQVLVSVLYLALFTGAINTINPTGDLDAIEGLLYIFTFGFLCDEFSKIWKVGRYYIGFWNVFNFTLYSILTTSFVLRMIALGHPLDTKDRHRYNELSYNFLACAAPLFWGRLLLYLDTFRFFGAMMVVMKVMMRESAIFFMLLIVVCIGFLQAFIGLDQVDNNLTAVGFVVKAMVNAIMTSPDFDGFENFGHPFGLVLYYIYTFVIMVVLLNILVALYNSAYEDITDNATDEYMALYAQKTLQFVRAPDENVFIAPFNLIEIFLLILPFEWWLPSHVYDRLNDYVMGIIYTPLLLVTAALETSAAHKVRSNARRGAEDDDVIEEWEQMEMDGEIDWEADGWAKTVEGTKPNVEIDSATAEVRKLRAEMKELRELLETVLKEKKGGQTNEND</sequence>
<organism evidence="5 6">
    <name type="scientific">Venturia nashicola</name>
    <dbReference type="NCBI Taxonomy" id="86259"/>
    <lineage>
        <taxon>Eukaryota</taxon>
        <taxon>Fungi</taxon>
        <taxon>Dikarya</taxon>
        <taxon>Ascomycota</taxon>
        <taxon>Pezizomycotina</taxon>
        <taxon>Dothideomycetes</taxon>
        <taxon>Pleosporomycetidae</taxon>
        <taxon>Venturiales</taxon>
        <taxon>Venturiaceae</taxon>
        <taxon>Venturia</taxon>
    </lineage>
</organism>
<comment type="caution">
    <text evidence="5">The sequence shown here is derived from an EMBL/GenBank/DDBJ whole genome shotgun (WGS) entry which is preliminary data.</text>
</comment>
<dbReference type="InterPro" id="IPR056337">
    <property type="entry name" value="LHD_YVC1"/>
</dbReference>
<dbReference type="STRING" id="86259.A0A4Z1PE33"/>
<keyword evidence="2" id="KW-0472">Membrane</keyword>
<dbReference type="AlphaFoldDB" id="A0A4Z1PE33"/>
<reference evidence="5 6" key="1">
    <citation type="submission" date="2019-04" db="EMBL/GenBank/DDBJ databases">
        <title>High contiguity whole genome sequence and gene annotation resource for two Venturia nashicola isolates.</title>
        <authorList>
            <person name="Prokchorchik M."/>
            <person name="Won K."/>
            <person name="Lee Y."/>
            <person name="Choi E.D."/>
            <person name="Segonzac C."/>
            <person name="Sohn K.H."/>
        </authorList>
    </citation>
    <scope>NUCLEOTIDE SEQUENCE [LARGE SCALE GENOMIC DNA]</scope>
    <source>
        <strain evidence="5 6">PRI2</strain>
    </source>
</reference>
<dbReference type="Pfam" id="PF23317">
    <property type="entry name" value="YVC1_C"/>
    <property type="match status" value="1"/>
</dbReference>
<keyword evidence="1" id="KW-0175">Coiled coil</keyword>
<evidence type="ECO:0000259" key="4">
    <source>
        <dbReference type="Pfam" id="PF23317"/>
    </source>
</evidence>
<feature type="transmembrane region" description="Helical" evidence="2">
    <location>
        <begin position="372"/>
        <end position="390"/>
    </location>
</feature>
<feature type="transmembrane region" description="Helical" evidence="2">
    <location>
        <begin position="331"/>
        <end position="351"/>
    </location>
</feature>
<dbReference type="InterPro" id="IPR056336">
    <property type="entry name" value="YVC1_C"/>
</dbReference>
<evidence type="ECO:0000256" key="2">
    <source>
        <dbReference type="SAM" id="Phobius"/>
    </source>
</evidence>
<feature type="transmembrane region" description="Helical" evidence="2">
    <location>
        <begin position="487"/>
        <end position="507"/>
    </location>
</feature>
<dbReference type="Pfam" id="PF23190">
    <property type="entry name" value="LHD_TRPY1"/>
    <property type="match status" value="1"/>
</dbReference>
<feature type="transmembrane region" description="Helical" evidence="2">
    <location>
        <begin position="289"/>
        <end position="311"/>
    </location>
</feature>
<proteinExistence type="predicted"/>
<feature type="transmembrane region" description="Helical" evidence="2">
    <location>
        <begin position="261"/>
        <end position="277"/>
    </location>
</feature>
<feature type="transmembrane region" description="Helical" evidence="2">
    <location>
        <begin position="519"/>
        <end position="539"/>
    </location>
</feature>
<accession>A0A4Z1PE33</accession>
<name>A0A4Z1PE33_9PEZI</name>
<feature type="coiled-coil region" evidence="1">
    <location>
        <begin position="589"/>
        <end position="616"/>
    </location>
</feature>
<dbReference type="EMBL" id="SNSC02000002">
    <property type="protein sequence ID" value="TID26793.1"/>
    <property type="molecule type" value="Genomic_DNA"/>
</dbReference>
<feature type="domain" description="YVC1 N-terminal linker helical" evidence="3">
    <location>
        <begin position="43"/>
        <end position="222"/>
    </location>
</feature>
<dbReference type="Proteomes" id="UP000298493">
    <property type="component" value="Unassembled WGS sequence"/>
</dbReference>
<protein>
    <submittedName>
        <fullName evidence="5">Uncharacterized protein</fullName>
    </submittedName>
</protein>
<evidence type="ECO:0000313" key="6">
    <source>
        <dbReference type="Proteomes" id="UP000298493"/>
    </source>
</evidence>